<keyword evidence="4" id="KW-1185">Reference proteome</keyword>
<reference evidence="2" key="3">
    <citation type="submission" date="2005-04" db="EMBL/GenBank/DDBJ databases">
        <title>.</title>
        <authorList>
            <person name="Ghedin E."/>
            <person name="Blandin G."/>
            <person name="Bartholomeu D."/>
            <person name="Caler E."/>
            <person name="Haas B."/>
            <person name="Hannick L."/>
            <person name="Shallom J."/>
            <person name="Hou L."/>
            <person name="Djikeng A."/>
            <person name="Feldblyum T."/>
            <person name="Hostetler J."/>
            <person name="Johnson J."/>
            <person name="Jones K."/>
            <person name="Koo H.L."/>
            <person name="Larkin C."/>
            <person name="Pai G."/>
            <person name="Peterson J."/>
            <person name="Khalak H.G."/>
            <person name="Salzberg S."/>
            <person name="Simpson A.J."/>
            <person name="Tallon L."/>
            <person name="Van Aken S."/>
            <person name="Wanless D."/>
            <person name="White O."/>
            <person name="Wortman J."/>
            <person name="Fraser C.M."/>
            <person name="El-Sayed N.M.A."/>
        </authorList>
    </citation>
    <scope>NUCLEOTIDE SEQUENCE</scope>
    <source>
        <strain evidence="2">GUTat10.1</strain>
    </source>
</reference>
<organism evidence="2 4">
    <name type="scientific">Trypanosoma brucei brucei (strain 927/4 GUTat10.1)</name>
    <dbReference type="NCBI Taxonomy" id="185431"/>
    <lineage>
        <taxon>Eukaryota</taxon>
        <taxon>Discoba</taxon>
        <taxon>Euglenozoa</taxon>
        <taxon>Kinetoplastea</taxon>
        <taxon>Metakinetoplastina</taxon>
        <taxon>Trypanosomatida</taxon>
        <taxon>Trypanosomatidae</taxon>
        <taxon>Trypanosoma</taxon>
    </lineage>
</organism>
<feature type="compositionally biased region" description="Basic residues" evidence="1">
    <location>
        <begin position="109"/>
        <end position="118"/>
    </location>
</feature>
<evidence type="ECO:0000313" key="4">
    <source>
        <dbReference type="Proteomes" id="UP000008524"/>
    </source>
</evidence>
<sequence length="562" mass="62027">MVLECDSELSFFFPFGPTVALVFHLSVLPRCSNISLTDCKGLHGKLLFVLLYLMLEISSPFHSEVELKGRRSGVPEMAVTSKAKKEEAELRKIAKQARTARKEVAAKERRLKLKGKKRQQTDGTDRENISSKPVTGGHSVKRQGAIILPEEAAEVRQRLLSDTRIESGAAAPENGGAKRDTAITSSQLSNAAAVSRQKPLLSSSSRVEEPAHSVEVHHKRKQFLVGVALHHVPPQHIDVSGTTATALVVDTCKHTKKYRLVLPMPEGICVDPAQAEYEFDCGVLRCVLPIVGEIPSSLRQERDAMLESIQKQKTLRFRMGEDGELKVRSRRALLGNGELKDADGDDKRRKIDENNALRVSGGKKREVRQQAEDVEDDGADETAGEKGKAEGARNREGRCTKRAREVVETSPLQKAGKLQQQRPSQREEQISNNNIVKKKRKGPDSALEEEQKKALELAKAAGRAAKATLRERVAQAKATQQRMLQRMVNRQNRRETQSKKTRDSFARVLEEQKRQLIARAERTAVATAVAAGGKSDGRCGAKGRQSGGKRVTFAESKGSAEE</sequence>
<dbReference type="GO" id="GO:0005819">
    <property type="term" value="C:spindle"/>
    <property type="evidence" value="ECO:0000314"/>
    <property type="project" value="GeneDB"/>
</dbReference>
<dbReference type="EMBL" id="AC159438">
    <property type="protein sequence ID" value="AAX70330.1"/>
    <property type="molecule type" value="Genomic_DNA"/>
</dbReference>
<dbReference type="EMBL" id="CP000071">
    <property type="protein sequence ID" value="AAZ12897.1"/>
    <property type="molecule type" value="Genomic_DNA"/>
</dbReference>
<evidence type="ECO:0000313" key="2">
    <source>
        <dbReference type="EMBL" id="AAX70330.1"/>
    </source>
</evidence>
<dbReference type="PaxDb" id="5691-AAZ12897"/>
<dbReference type="InParanoid" id="Q57VM8"/>
<dbReference type="AlphaFoldDB" id="Q57VM8"/>
<feature type="region of interest" description="Disordered" evidence="1">
    <location>
        <begin position="104"/>
        <end position="145"/>
    </location>
</feature>
<reference evidence="3" key="4">
    <citation type="submission" date="2005-04" db="EMBL/GenBank/DDBJ databases">
        <title>Sequencing, closure, and annotation of Trypanosoma brucei chromosomes 2 through 8.</title>
        <authorList>
            <person name="Ghedin E."/>
            <person name="Blandin G."/>
            <person name="Bartholomeu D."/>
            <person name="Caler E."/>
            <person name="Haas B."/>
            <person name="Hannick L."/>
            <person name="Shallom J."/>
            <person name="Hou L."/>
            <person name="Djikeng A."/>
            <person name="Feldblyum T."/>
            <person name="Hostetler J."/>
            <person name="Johnson J."/>
            <person name="Jones K."/>
            <person name="Koo H.L."/>
            <person name="Larkin C."/>
            <person name="Pai G."/>
            <person name="Peterson J."/>
            <person name="Khalak H.G."/>
            <person name="Salzberg S."/>
            <person name="Simpson A.J."/>
            <person name="Tallon L."/>
            <person name="Van Aken S."/>
            <person name="Wanless D."/>
            <person name="White O."/>
            <person name="Wortman J."/>
            <person name="Fraser C.M."/>
            <person name="El-Sayed N.M.A."/>
        </authorList>
    </citation>
    <scope>NUCLEOTIDE SEQUENCE</scope>
    <source>
        <strain evidence="3">927/4 GUTat10.1</strain>
    </source>
</reference>
<feature type="region of interest" description="Disordered" evidence="1">
    <location>
        <begin position="337"/>
        <end position="452"/>
    </location>
</feature>
<dbReference type="GeneID" id="3659103"/>
<feature type="compositionally biased region" description="Basic and acidic residues" evidence="1">
    <location>
        <begin position="338"/>
        <end position="355"/>
    </location>
</feature>
<dbReference type="RefSeq" id="XP_846963.1">
    <property type="nucleotide sequence ID" value="XM_841870.1"/>
</dbReference>
<protein>
    <submittedName>
        <fullName evidence="2">Uncharacterized protein</fullName>
    </submittedName>
</protein>
<feature type="region of interest" description="Disordered" evidence="1">
    <location>
        <begin position="186"/>
        <end position="214"/>
    </location>
</feature>
<evidence type="ECO:0000313" key="3">
    <source>
        <dbReference type="EMBL" id="AAZ12897.1"/>
    </source>
</evidence>
<dbReference type="OrthoDB" id="10250420at2759"/>
<reference evidence="3" key="1">
    <citation type="journal article" date="2005" name="Science">
        <title>Comparative genomics of trypanosomatid parasitic protozoa.</title>
        <authorList>
            <person name="El-Sayed N.M."/>
            <person name="Myler P.J."/>
            <person name="Blandin G."/>
            <person name="Berriman M."/>
            <person name="Crabtree J."/>
            <person name="Aggarwal G."/>
            <person name="Caler E."/>
            <person name="Renauld H."/>
            <person name="Worthey E.A."/>
            <person name="Hertz-Fowler C."/>
            <person name="Ghedin E."/>
            <person name="Peacock C."/>
            <person name="Bartholomeu D.C."/>
            <person name="Haas B.J."/>
            <person name="Tran A.N."/>
            <person name="Wortman J.R."/>
            <person name="Alsmark U.C."/>
            <person name="Angiuoli S."/>
            <person name="Anupama A."/>
            <person name="Badger J."/>
            <person name="Bringaud F."/>
            <person name="Cadag E."/>
            <person name="Carlton J.M."/>
            <person name="Cerqueira G.C."/>
            <person name="Creasy T."/>
            <person name="Delcher A.L."/>
            <person name="Djikeng A."/>
            <person name="Embley T.M."/>
            <person name="Hauser C."/>
            <person name="Ivens A.C."/>
            <person name="Kummerfeld S.K."/>
            <person name="Pereira-Leal J.B."/>
            <person name="Nilsson D."/>
            <person name="Peterson J."/>
            <person name="Salzberg S.L."/>
            <person name="Shallom J."/>
            <person name="Silva J.C."/>
            <person name="Sundaram J."/>
            <person name="Westenberger S."/>
            <person name="White O."/>
            <person name="Melville S.E."/>
            <person name="Donelson J.E."/>
            <person name="Andersson B."/>
            <person name="Stuart K.D."/>
            <person name="Hall N."/>
        </authorList>
    </citation>
    <scope>NUCLEOTIDE SEQUENCE</scope>
    <source>
        <strain evidence="3">927/4 GUTat10.1</strain>
    </source>
</reference>
<dbReference type="Proteomes" id="UP000008524">
    <property type="component" value="Chromosome 8"/>
</dbReference>
<feature type="compositionally biased region" description="Acidic residues" evidence="1">
    <location>
        <begin position="372"/>
        <end position="382"/>
    </location>
</feature>
<name>Q57VM8_TRYB2</name>
<proteinExistence type="predicted"/>
<dbReference type="GO" id="GO:0005730">
    <property type="term" value="C:nucleolus"/>
    <property type="evidence" value="ECO:0000314"/>
    <property type="project" value="GeneDB"/>
</dbReference>
<evidence type="ECO:0000256" key="1">
    <source>
        <dbReference type="SAM" id="MobiDB-lite"/>
    </source>
</evidence>
<accession>D6XMV5</accession>
<feature type="region of interest" description="Disordered" evidence="1">
    <location>
        <begin position="532"/>
        <end position="562"/>
    </location>
</feature>
<reference evidence="3 4" key="2">
    <citation type="journal article" date="2005" name="Science">
        <title>The genome of the African trypanosome Trypanosoma brucei.</title>
        <authorList>
            <person name="Berriman M."/>
            <person name="Ghedin E."/>
            <person name="Hertz-Fowler C."/>
            <person name="Blandin G."/>
            <person name="Renauld H."/>
            <person name="Bartholomeu D.C."/>
            <person name="Lennard N.J."/>
            <person name="Caler E."/>
            <person name="Hamlin N.E."/>
            <person name="Haas B."/>
            <person name="Bohme U."/>
            <person name="Hannick L."/>
            <person name="Aslett M.A."/>
            <person name="Shallom J."/>
            <person name="Marcello L."/>
            <person name="Hou L."/>
            <person name="Wickstead B."/>
            <person name="Alsmark U.C."/>
            <person name="Arrowsmith C."/>
            <person name="Atkin R.J."/>
            <person name="Barron A.J."/>
            <person name="Bringaud F."/>
            <person name="Brooks K."/>
            <person name="Carrington M."/>
            <person name="Cherevach I."/>
            <person name="Chillingworth T.J."/>
            <person name="Churcher C."/>
            <person name="Clark L.N."/>
            <person name="Corton C.H."/>
            <person name="Cronin A."/>
            <person name="Davies R.M."/>
            <person name="Doggett J."/>
            <person name="Djikeng A."/>
            <person name="Feldblyum T."/>
            <person name="Field M.C."/>
            <person name="Fraser A."/>
            <person name="Goodhead I."/>
            <person name="Hance Z."/>
            <person name="Harper D."/>
            <person name="Harris B.R."/>
            <person name="Hauser H."/>
            <person name="Hostetler J."/>
            <person name="Ivens A."/>
            <person name="Jagels K."/>
            <person name="Johnson D."/>
            <person name="Johnson J."/>
            <person name="Jones K."/>
            <person name="Kerhornou A.X."/>
            <person name="Koo H."/>
            <person name="Larke N."/>
            <person name="Landfear S."/>
            <person name="Larkin C."/>
            <person name="Leech V."/>
            <person name="Line A."/>
            <person name="Lord A."/>
            <person name="Macleod A."/>
            <person name="Mooney P.J."/>
            <person name="Moule S."/>
            <person name="Martin D.M."/>
            <person name="Morgan G.W."/>
            <person name="Mungall K."/>
            <person name="Norbertczak H."/>
            <person name="Ormond D."/>
            <person name="Pai G."/>
            <person name="Peacock C.S."/>
            <person name="Peterson J."/>
            <person name="Quail M.A."/>
            <person name="Rabbinowitsch E."/>
            <person name="Rajandream M.A."/>
            <person name="Reitter C."/>
            <person name="Salzberg S.L."/>
            <person name="Sanders M."/>
            <person name="Schobel S."/>
            <person name="Sharp S."/>
            <person name="Simmonds M."/>
            <person name="Simpson A.J."/>
            <person name="Tallon L."/>
            <person name="Turner C.M."/>
            <person name="Tait A."/>
            <person name="Tivey A.R."/>
            <person name="Van Aken S."/>
            <person name="Walker D."/>
            <person name="Wanless D."/>
            <person name="Wang S."/>
            <person name="White B."/>
            <person name="White O."/>
            <person name="Whitehead S."/>
            <person name="Woodward J."/>
            <person name="Wortman J."/>
            <person name="Adams M.D."/>
            <person name="Embley T.M."/>
            <person name="Gull K."/>
            <person name="Ullu E."/>
            <person name="Barry J.D."/>
            <person name="Fairlamb A.H."/>
            <person name="Opperdoes F."/>
            <person name="Barrell B.G."/>
            <person name="Donelson J.E."/>
            <person name="Hall N."/>
            <person name="Fraser C.M."/>
            <person name="Melville S.E."/>
            <person name="El-Sayed N.M."/>
        </authorList>
    </citation>
    <scope>NUCLEOTIDE SEQUENCE [LARGE SCALE GENOMIC DNA]</scope>
    <source>
        <strain evidence="3 4">927/4 GUTat10.1</strain>
    </source>
</reference>
<dbReference type="eggNOG" id="ENOG502RW6A">
    <property type="taxonomic scope" value="Eukaryota"/>
</dbReference>
<feature type="compositionally biased region" description="Basic and acidic residues" evidence="1">
    <location>
        <begin position="119"/>
        <end position="129"/>
    </location>
</feature>
<gene>
    <name evidence="3" type="primary">Tb08.29O4.460</name>
    <name evidence="2" type="ORF">Tb927.8.1270</name>
</gene>
<dbReference type="KEGG" id="tbr:Tb927.8.1270"/>
<accession>Q57VM8</accession>
<feature type="compositionally biased region" description="Basic and acidic residues" evidence="1">
    <location>
        <begin position="383"/>
        <end position="407"/>
    </location>
</feature>
<dbReference type="OMA" id="HQEVHFK"/>
<dbReference type="GO" id="GO:0005634">
    <property type="term" value="C:nucleus"/>
    <property type="evidence" value="ECO:0000314"/>
    <property type="project" value="GeneDB"/>
</dbReference>
<dbReference type="STRING" id="185431.Q57VM8"/>